<feature type="transmembrane region" description="Helical" evidence="6">
    <location>
        <begin position="60"/>
        <end position="82"/>
    </location>
</feature>
<evidence type="ECO:0000256" key="2">
    <source>
        <dbReference type="ARBA" id="ARBA00005268"/>
    </source>
</evidence>
<evidence type="ECO:0000256" key="1">
    <source>
        <dbReference type="ARBA" id="ARBA00004141"/>
    </source>
</evidence>
<comment type="subcellular location">
    <subcellularLocation>
        <location evidence="1">Membrane</location>
        <topology evidence="1">Multi-pass membrane protein</topology>
    </subcellularLocation>
</comment>
<evidence type="ECO:0000256" key="3">
    <source>
        <dbReference type="ARBA" id="ARBA00022692"/>
    </source>
</evidence>
<evidence type="ECO:0000313" key="8">
    <source>
        <dbReference type="Proteomes" id="UP000777784"/>
    </source>
</evidence>
<dbReference type="PANTHER" id="PTHR30028:SF0">
    <property type="entry name" value="PROTEIN ALUMINUM SENSITIVE 3"/>
    <property type="match status" value="1"/>
</dbReference>
<evidence type="ECO:0000256" key="4">
    <source>
        <dbReference type="ARBA" id="ARBA00022989"/>
    </source>
</evidence>
<organism evidence="7 8">
    <name type="scientific">Eiseniibacteriota bacterium</name>
    <dbReference type="NCBI Taxonomy" id="2212470"/>
    <lineage>
        <taxon>Bacteria</taxon>
        <taxon>Candidatus Eiseniibacteriota</taxon>
    </lineage>
</organism>
<dbReference type="GO" id="GO:0005886">
    <property type="term" value="C:plasma membrane"/>
    <property type="evidence" value="ECO:0007669"/>
    <property type="project" value="TreeGrafter"/>
</dbReference>
<dbReference type="InterPro" id="IPR005226">
    <property type="entry name" value="UPF0014_fam"/>
</dbReference>
<feature type="transmembrane region" description="Helical" evidence="6">
    <location>
        <begin position="225"/>
        <end position="246"/>
    </location>
</feature>
<feature type="transmembrane region" description="Helical" evidence="6">
    <location>
        <begin position="191"/>
        <end position="213"/>
    </location>
</feature>
<proteinExistence type="inferred from homology"/>
<dbReference type="EMBL" id="JAHJDP010000074">
    <property type="protein sequence ID" value="MBU2691726.1"/>
    <property type="molecule type" value="Genomic_DNA"/>
</dbReference>
<accession>A0A948RXE6</accession>
<keyword evidence="4 6" id="KW-1133">Transmembrane helix</keyword>
<sequence>MNVISLSAVDLSVAALLILGLAGLSAWIRLGVGRQILIAALRTTVQLLLIGWVLKALFAHIHLGWVALMALIMLAAAGREVVSRQKRPLAGWRGYGVGSSSMFISSFAITILALNLIIKPDPWYTPQYAIPLLGMMLGNTMNGIALATDRLTQSAWQQRMVIEQRLMLGHTRSQAISDIRRECLRTGMIPMINAMSAAGLVSLPGMMTGQILAGSPPVEAVKYQILIMFLITAGTGFGTILTIWLASHRLFDARHRLRLDRLKGDLPRAAQASSSMNRG</sequence>
<reference evidence="7" key="1">
    <citation type="submission" date="2021-05" db="EMBL/GenBank/DDBJ databases">
        <title>Energy efficiency and biological interactions define the core microbiome of deep oligotrophic groundwater.</title>
        <authorList>
            <person name="Mehrshad M."/>
            <person name="Lopez-Fernandez M."/>
            <person name="Bell E."/>
            <person name="Bernier-Latmani R."/>
            <person name="Bertilsson S."/>
            <person name="Dopson M."/>
        </authorList>
    </citation>
    <scope>NUCLEOTIDE SEQUENCE</scope>
    <source>
        <strain evidence="7">Modern_marine.mb.64</strain>
    </source>
</reference>
<protein>
    <submittedName>
        <fullName evidence="7">Iron export ABC transporter permease subunit FetB</fullName>
    </submittedName>
</protein>
<keyword evidence="3 6" id="KW-0812">Transmembrane</keyword>
<dbReference type="PANTHER" id="PTHR30028">
    <property type="entry name" value="UPF0014 INNER MEMBRANE PROTEIN YBBM-RELATED"/>
    <property type="match status" value="1"/>
</dbReference>
<evidence type="ECO:0000256" key="5">
    <source>
        <dbReference type="ARBA" id="ARBA00023136"/>
    </source>
</evidence>
<name>A0A948RXE6_UNCEI</name>
<dbReference type="Pfam" id="PF03649">
    <property type="entry name" value="UPF0014"/>
    <property type="match status" value="1"/>
</dbReference>
<feature type="transmembrane region" description="Helical" evidence="6">
    <location>
        <begin position="36"/>
        <end position="54"/>
    </location>
</feature>
<comment type="caution">
    <text evidence="7">The sequence shown here is derived from an EMBL/GenBank/DDBJ whole genome shotgun (WGS) entry which is preliminary data.</text>
</comment>
<evidence type="ECO:0000313" key="7">
    <source>
        <dbReference type="EMBL" id="MBU2691726.1"/>
    </source>
</evidence>
<dbReference type="AlphaFoldDB" id="A0A948RXE6"/>
<evidence type="ECO:0000256" key="6">
    <source>
        <dbReference type="SAM" id="Phobius"/>
    </source>
</evidence>
<keyword evidence="5 6" id="KW-0472">Membrane</keyword>
<feature type="transmembrane region" description="Helical" evidence="6">
    <location>
        <begin position="94"/>
        <end position="118"/>
    </location>
</feature>
<dbReference type="Proteomes" id="UP000777784">
    <property type="component" value="Unassembled WGS sequence"/>
</dbReference>
<gene>
    <name evidence="7" type="primary">fetB</name>
    <name evidence="7" type="ORF">KJ970_12440</name>
</gene>
<feature type="transmembrane region" description="Helical" evidence="6">
    <location>
        <begin position="6"/>
        <end position="24"/>
    </location>
</feature>
<comment type="similarity">
    <text evidence="2">Belongs to the UPF0014 family.</text>
</comment>
<feature type="transmembrane region" description="Helical" evidence="6">
    <location>
        <begin position="130"/>
        <end position="148"/>
    </location>
</feature>